<proteinExistence type="predicted"/>
<dbReference type="PANTHER" id="PTHR42883:SF2">
    <property type="entry name" value="THYMIDYLYLTRANSFERASE"/>
    <property type="match status" value="1"/>
</dbReference>
<dbReference type="InterPro" id="IPR005908">
    <property type="entry name" value="G1P_thy_trans_l"/>
</dbReference>
<dbReference type="Proteomes" id="UP000093309">
    <property type="component" value="Unassembled WGS sequence"/>
</dbReference>
<dbReference type="InterPro" id="IPR005835">
    <property type="entry name" value="NTP_transferase_dom"/>
</dbReference>
<keyword evidence="3" id="KW-1185">Reference proteome</keyword>
<protein>
    <submittedName>
        <fullName evidence="2">Nucleotidyl transferase</fullName>
    </submittedName>
</protein>
<gene>
    <name evidence="2" type="ORF">A8709_16050</name>
</gene>
<sequence>MKGLILCAGKGTRLQPFSNIKPKGLLPVANKPLIFYGIEKLVELGIYEIGIVIRRNHYDMFMEEVGLGERWQVRITYIFQKDPLGISDAVKYSEPFIAGESFVLMLGDNLITQKLDGLCHAITEEGHDAAILLREVANPKDFGIAEVDGDTIIALVEKPTVPKSNLAVLGAYAFKPSIFKAIHAISPSARGEYEITDAIQWLIHHQYSVAYQITDKNFSDVGTMDGWLGANKWMLDQMEEEGTLDYSVSDTHIRTVIIHPSCIDPSAELIDCVIGPYVTIGPNVKLESCTLENSILLEYAILNPNHYPMTNSIISPQSVFIQSNGGSGK</sequence>
<dbReference type="PANTHER" id="PTHR42883">
    <property type="entry name" value="GLUCOSE-1-PHOSPHATE THYMIDYLTRANSFERASE"/>
    <property type="match status" value="1"/>
</dbReference>
<feature type="domain" description="Nucleotidyl transferase" evidence="1">
    <location>
        <begin position="2"/>
        <end position="233"/>
    </location>
</feature>
<dbReference type="Pfam" id="PF00483">
    <property type="entry name" value="NTP_transferase"/>
    <property type="match status" value="1"/>
</dbReference>
<keyword evidence="2" id="KW-0808">Transferase</keyword>
<evidence type="ECO:0000313" key="2">
    <source>
        <dbReference type="EMBL" id="OCT15582.1"/>
    </source>
</evidence>
<reference evidence="3" key="1">
    <citation type="submission" date="2016-05" db="EMBL/GenBank/DDBJ databases">
        <title>Paenibacillus oryzae. sp. nov., isolated from the rice root.</title>
        <authorList>
            <person name="Zhang J."/>
            <person name="Zhang X."/>
        </authorList>
    </citation>
    <scope>NUCLEOTIDE SEQUENCE [LARGE SCALE GENOMIC DNA]</scope>
    <source>
        <strain evidence="3">KCTC13222</strain>
    </source>
</reference>
<dbReference type="Gene3D" id="3.90.550.10">
    <property type="entry name" value="Spore Coat Polysaccharide Biosynthesis Protein SpsA, Chain A"/>
    <property type="match status" value="1"/>
</dbReference>
<comment type="caution">
    <text evidence="2">The sequence shown here is derived from an EMBL/GenBank/DDBJ whole genome shotgun (WGS) entry which is preliminary data.</text>
</comment>
<evidence type="ECO:0000259" key="1">
    <source>
        <dbReference type="Pfam" id="PF00483"/>
    </source>
</evidence>
<accession>A0A1C1A4V4</accession>
<dbReference type="SUPFAM" id="SSF53448">
    <property type="entry name" value="Nucleotide-diphospho-sugar transferases"/>
    <property type="match status" value="1"/>
</dbReference>
<dbReference type="InterPro" id="IPR029044">
    <property type="entry name" value="Nucleotide-diphossugar_trans"/>
</dbReference>
<dbReference type="RefSeq" id="WP_065852492.1">
    <property type="nucleotide sequence ID" value="NZ_LYPC01000014.1"/>
</dbReference>
<evidence type="ECO:0000313" key="3">
    <source>
        <dbReference type="Proteomes" id="UP000093309"/>
    </source>
</evidence>
<dbReference type="STRING" id="512399.A8709_16050"/>
<organism evidence="2 3">
    <name type="scientific">Paenibacillus pectinilyticus</name>
    <dbReference type="NCBI Taxonomy" id="512399"/>
    <lineage>
        <taxon>Bacteria</taxon>
        <taxon>Bacillati</taxon>
        <taxon>Bacillota</taxon>
        <taxon>Bacilli</taxon>
        <taxon>Bacillales</taxon>
        <taxon>Paenibacillaceae</taxon>
        <taxon>Paenibacillus</taxon>
    </lineage>
</organism>
<dbReference type="GO" id="GO:0016740">
    <property type="term" value="F:transferase activity"/>
    <property type="evidence" value="ECO:0007669"/>
    <property type="project" value="UniProtKB-KW"/>
</dbReference>
<name>A0A1C1A4V4_9BACL</name>
<dbReference type="OrthoDB" id="9803871at2"/>
<dbReference type="EMBL" id="LYPC01000014">
    <property type="protein sequence ID" value="OCT15582.1"/>
    <property type="molecule type" value="Genomic_DNA"/>
</dbReference>
<dbReference type="CDD" id="cd04189">
    <property type="entry name" value="G1P_TT_long"/>
    <property type="match status" value="1"/>
</dbReference>
<dbReference type="AlphaFoldDB" id="A0A1C1A4V4"/>